<organism evidence="3 4">
    <name type="scientific">Hermanssonia centrifuga</name>
    <dbReference type="NCBI Taxonomy" id="98765"/>
    <lineage>
        <taxon>Eukaryota</taxon>
        <taxon>Fungi</taxon>
        <taxon>Dikarya</taxon>
        <taxon>Basidiomycota</taxon>
        <taxon>Agaricomycotina</taxon>
        <taxon>Agaricomycetes</taxon>
        <taxon>Polyporales</taxon>
        <taxon>Meruliaceae</taxon>
        <taxon>Hermanssonia</taxon>
    </lineage>
</organism>
<keyword evidence="1" id="KW-0812">Transmembrane</keyword>
<protein>
    <recommendedName>
        <fullName evidence="2">DUF6533 domain-containing protein</fullName>
    </recommendedName>
</protein>
<feature type="transmembrane region" description="Helical" evidence="1">
    <location>
        <begin position="50"/>
        <end position="68"/>
    </location>
</feature>
<sequence>MSEDTAAVSALVRANYIMAGLASLTVYEYFITLRQEVTTMWGQGWTAAKLLFFVNRYVLLVLTVIGLTPTSTYERYVLRNTSDRRGCSKVL</sequence>
<name>A0A4S4K5X5_9APHY</name>
<accession>A0A4S4K5X5</accession>
<evidence type="ECO:0000259" key="2">
    <source>
        <dbReference type="Pfam" id="PF20151"/>
    </source>
</evidence>
<dbReference type="Proteomes" id="UP000309038">
    <property type="component" value="Unassembled WGS sequence"/>
</dbReference>
<reference evidence="3 4" key="1">
    <citation type="submission" date="2019-02" db="EMBL/GenBank/DDBJ databases">
        <title>Genome sequencing of the rare red list fungi Phlebia centrifuga.</title>
        <authorList>
            <person name="Buettner E."/>
            <person name="Kellner H."/>
        </authorList>
    </citation>
    <scope>NUCLEOTIDE SEQUENCE [LARGE SCALE GENOMIC DNA]</scope>
    <source>
        <strain evidence="3 4">DSM 108282</strain>
    </source>
</reference>
<evidence type="ECO:0000256" key="1">
    <source>
        <dbReference type="SAM" id="Phobius"/>
    </source>
</evidence>
<keyword evidence="1" id="KW-0472">Membrane</keyword>
<gene>
    <name evidence="3" type="ORF">EW026_g8000</name>
</gene>
<dbReference type="AlphaFoldDB" id="A0A4S4K5X5"/>
<evidence type="ECO:0000313" key="4">
    <source>
        <dbReference type="Proteomes" id="UP000309038"/>
    </source>
</evidence>
<dbReference type="EMBL" id="SGPJ01000752">
    <property type="protein sequence ID" value="THG93163.1"/>
    <property type="molecule type" value="Genomic_DNA"/>
</dbReference>
<dbReference type="Pfam" id="PF20151">
    <property type="entry name" value="DUF6533"/>
    <property type="match status" value="1"/>
</dbReference>
<comment type="caution">
    <text evidence="3">The sequence shown here is derived from an EMBL/GenBank/DDBJ whole genome shotgun (WGS) entry which is preliminary data.</text>
</comment>
<dbReference type="InterPro" id="IPR045340">
    <property type="entry name" value="DUF6533"/>
</dbReference>
<feature type="domain" description="DUF6533" evidence="2">
    <location>
        <begin position="16"/>
        <end position="60"/>
    </location>
</feature>
<keyword evidence="4" id="KW-1185">Reference proteome</keyword>
<evidence type="ECO:0000313" key="3">
    <source>
        <dbReference type="EMBL" id="THG93163.1"/>
    </source>
</evidence>
<keyword evidence="1" id="KW-1133">Transmembrane helix</keyword>
<proteinExistence type="predicted"/>
<feature type="transmembrane region" description="Helical" evidence="1">
    <location>
        <begin position="6"/>
        <end position="30"/>
    </location>
</feature>